<keyword evidence="4" id="KW-0238">DNA-binding</keyword>
<dbReference type="InterPro" id="IPR007630">
    <property type="entry name" value="RNA_pol_sigma70_r4"/>
</dbReference>
<comment type="caution">
    <text evidence="7">The sequence shown here is derived from an EMBL/GenBank/DDBJ whole genome shotgun (WGS) entry which is preliminary data.</text>
</comment>
<dbReference type="PANTHER" id="PTHR43133">
    <property type="entry name" value="RNA POLYMERASE ECF-TYPE SIGMA FACTO"/>
    <property type="match status" value="1"/>
</dbReference>
<dbReference type="SUPFAM" id="SSF88659">
    <property type="entry name" value="Sigma3 and sigma4 domains of RNA polymerase sigma factors"/>
    <property type="match status" value="1"/>
</dbReference>
<comment type="similarity">
    <text evidence="1">Belongs to the sigma-70 factor family. ECF subfamily.</text>
</comment>
<name>A0A7Y4IF58_MYXXA</name>
<dbReference type="InterPro" id="IPR014284">
    <property type="entry name" value="RNA_pol_sigma-70_dom"/>
</dbReference>
<dbReference type="GO" id="GO:0003677">
    <property type="term" value="F:DNA binding"/>
    <property type="evidence" value="ECO:0007669"/>
    <property type="project" value="UniProtKB-KW"/>
</dbReference>
<dbReference type="NCBIfam" id="TIGR02937">
    <property type="entry name" value="sigma70-ECF"/>
    <property type="match status" value="1"/>
</dbReference>
<keyword evidence="2" id="KW-0805">Transcription regulation</keyword>
<evidence type="ECO:0000256" key="3">
    <source>
        <dbReference type="ARBA" id="ARBA00023082"/>
    </source>
</evidence>
<keyword evidence="3" id="KW-0731">Sigma factor</keyword>
<dbReference type="InterPro" id="IPR013325">
    <property type="entry name" value="RNA_pol_sigma_r2"/>
</dbReference>
<evidence type="ECO:0000256" key="2">
    <source>
        <dbReference type="ARBA" id="ARBA00023015"/>
    </source>
</evidence>
<dbReference type="GO" id="GO:0016987">
    <property type="term" value="F:sigma factor activity"/>
    <property type="evidence" value="ECO:0007669"/>
    <property type="project" value="UniProtKB-KW"/>
</dbReference>
<evidence type="ECO:0000259" key="6">
    <source>
        <dbReference type="Pfam" id="PF04545"/>
    </source>
</evidence>
<evidence type="ECO:0000256" key="4">
    <source>
        <dbReference type="ARBA" id="ARBA00023125"/>
    </source>
</evidence>
<dbReference type="SUPFAM" id="SSF88946">
    <property type="entry name" value="Sigma2 domain of RNA polymerase sigma factors"/>
    <property type="match status" value="1"/>
</dbReference>
<gene>
    <name evidence="7" type="ORF">HNV28_07420</name>
</gene>
<dbReference type="Gene3D" id="1.10.1740.10">
    <property type="match status" value="1"/>
</dbReference>
<dbReference type="InterPro" id="IPR039425">
    <property type="entry name" value="RNA_pol_sigma-70-like"/>
</dbReference>
<feature type="domain" description="RNA polymerase sigma-70 region 4" evidence="6">
    <location>
        <begin position="176"/>
        <end position="217"/>
    </location>
</feature>
<sequence>MRPRSVSHFEGMTDGRALGSSRLATRDGVTVLPGNDRSVLEAFRRGETSVLTQVYRAYSPEVLRYLSRKFAVGTDGGTRSAALSALDLDAAHQETFVRAFRPNMRQAYDGVRPYLGFLLAVARSTAIDLMRASGRVSREAVPMDDAPELTHLPTEGRTPEEEALSAEVRELVRAFLDTLTDEGRALAQLRFVEGLSQESAAQQLQLTRGEVRVRERRMRTHFTEHLKNSGWLDASAEPGRMELGVLLASLALCAIGSMPS</sequence>
<accession>A0A7Y4IF58</accession>
<dbReference type="Gene3D" id="1.10.10.10">
    <property type="entry name" value="Winged helix-like DNA-binding domain superfamily/Winged helix DNA-binding domain"/>
    <property type="match status" value="1"/>
</dbReference>
<dbReference type="InterPro" id="IPR013324">
    <property type="entry name" value="RNA_pol_sigma_r3/r4-like"/>
</dbReference>
<evidence type="ECO:0000313" key="8">
    <source>
        <dbReference type="Proteomes" id="UP000533080"/>
    </source>
</evidence>
<protein>
    <submittedName>
        <fullName evidence="7">Sigma-70 family RNA polymerase sigma factor</fullName>
    </submittedName>
</protein>
<dbReference type="AlphaFoldDB" id="A0A7Y4IF58"/>
<proteinExistence type="inferred from homology"/>
<evidence type="ECO:0000256" key="5">
    <source>
        <dbReference type="ARBA" id="ARBA00023163"/>
    </source>
</evidence>
<dbReference type="Pfam" id="PF04545">
    <property type="entry name" value="Sigma70_r4"/>
    <property type="match status" value="1"/>
</dbReference>
<dbReference type="PANTHER" id="PTHR43133:SF8">
    <property type="entry name" value="RNA POLYMERASE SIGMA FACTOR HI_1459-RELATED"/>
    <property type="match status" value="1"/>
</dbReference>
<organism evidence="7 8">
    <name type="scientific">Myxococcus xanthus</name>
    <dbReference type="NCBI Taxonomy" id="34"/>
    <lineage>
        <taxon>Bacteria</taxon>
        <taxon>Pseudomonadati</taxon>
        <taxon>Myxococcota</taxon>
        <taxon>Myxococcia</taxon>
        <taxon>Myxococcales</taxon>
        <taxon>Cystobacterineae</taxon>
        <taxon>Myxococcaceae</taxon>
        <taxon>Myxococcus</taxon>
    </lineage>
</organism>
<dbReference type="GO" id="GO:0006352">
    <property type="term" value="P:DNA-templated transcription initiation"/>
    <property type="evidence" value="ECO:0007669"/>
    <property type="project" value="InterPro"/>
</dbReference>
<evidence type="ECO:0000256" key="1">
    <source>
        <dbReference type="ARBA" id="ARBA00010641"/>
    </source>
</evidence>
<dbReference type="EMBL" id="JABFNT010000017">
    <property type="protein sequence ID" value="NOJ78168.1"/>
    <property type="molecule type" value="Genomic_DNA"/>
</dbReference>
<dbReference type="InterPro" id="IPR036388">
    <property type="entry name" value="WH-like_DNA-bd_sf"/>
</dbReference>
<evidence type="ECO:0000313" key="7">
    <source>
        <dbReference type="EMBL" id="NOJ78168.1"/>
    </source>
</evidence>
<keyword evidence="5" id="KW-0804">Transcription</keyword>
<dbReference type="Proteomes" id="UP000533080">
    <property type="component" value="Unassembled WGS sequence"/>
</dbReference>
<reference evidence="7 8" key="1">
    <citation type="submission" date="2020-05" db="EMBL/GenBank/DDBJ databases">
        <authorList>
            <person name="Whitworth D."/>
        </authorList>
    </citation>
    <scope>NUCLEOTIDE SEQUENCE [LARGE SCALE GENOMIC DNA]</scope>
    <source>
        <strain evidence="7 8">AM005</strain>
    </source>
</reference>